<keyword evidence="8" id="KW-0594">Phospholipid biosynthesis</keyword>
<dbReference type="Proteomes" id="UP000684084">
    <property type="component" value="Unassembled WGS sequence"/>
</dbReference>
<reference evidence="12 15" key="1">
    <citation type="submission" date="2016-04" db="EMBL/GenBank/DDBJ databases">
        <title>Genome analyses suggest a sexual origin of heterokaryosis in a supposedly ancient asexual fungus.</title>
        <authorList>
            <person name="Ropars J."/>
            <person name="Sedzielewska K."/>
            <person name="Noel J."/>
            <person name="Charron P."/>
            <person name="Farinelli L."/>
            <person name="Marton T."/>
            <person name="Kruger M."/>
            <person name="Pelin A."/>
            <person name="Brachmann A."/>
            <person name="Corradi N."/>
        </authorList>
    </citation>
    <scope>NUCLEOTIDE SEQUENCE [LARGE SCALE GENOMIC DNA]</scope>
    <source>
        <strain evidence="12 15">A5</strain>
    </source>
</reference>
<name>A0A2I1DR59_9GLOM</name>
<reference evidence="11" key="5">
    <citation type="submission" date="2020-05" db="EMBL/GenBank/DDBJ databases">
        <authorList>
            <person name="Rincon C."/>
            <person name="Sanders R I."/>
            <person name="Robbins C."/>
            <person name="Chaturvedi A."/>
        </authorList>
    </citation>
    <scope>NUCLEOTIDE SEQUENCE</scope>
    <source>
        <strain evidence="11">CHB12</strain>
    </source>
</reference>
<evidence type="ECO:0000256" key="2">
    <source>
        <dbReference type="ARBA" id="ARBA00022516"/>
    </source>
</evidence>
<evidence type="ECO:0000256" key="1">
    <source>
        <dbReference type="ARBA" id="ARBA00004141"/>
    </source>
</evidence>
<dbReference type="InterPro" id="IPR043130">
    <property type="entry name" value="CDP-OH_PTrfase_TM_dom"/>
</dbReference>
<dbReference type="VEuPathDB" id="FungiDB:RhiirA1_409691"/>
<dbReference type="GO" id="GO:0043337">
    <property type="term" value="F:cardiolipin synthase (CMP-forming)"/>
    <property type="evidence" value="ECO:0007669"/>
    <property type="project" value="TreeGrafter"/>
</dbReference>
<dbReference type="Gene3D" id="1.20.120.1760">
    <property type="match status" value="1"/>
</dbReference>
<evidence type="ECO:0000313" key="14">
    <source>
        <dbReference type="Proteomes" id="UP000232688"/>
    </source>
</evidence>
<dbReference type="InterPro" id="IPR050324">
    <property type="entry name" value="CDP-alcohol_PTase-I"/>
</dbReference>
<dbReference type="FunFam" id="1.20.120.1760:FF:000017">
    <property type="entry name" value="Phosphatidyl synthase"/>
    <property type="match status" value="1"/>
</dbReference>
<dbReference type="EMBL" id="CAGKOT010000055">
    <property type="protein sequence ID" value="CAB5386042.1"/>
    <property type="molecule type" value="Genomic_DNA"/>
</dbReference>
<keyword evidence="7" id="KW-0472">Membrane</keyword>
<evidence type="ECO:0000313" key="12">
    <source>
        <dbReference type="EMBL" id="PKC17909.1"/>
    </source>
</evidence>
<protein>
    <recommendedName>
        <fullName evidence="17">Cardiolipin synthase</fullName>
    </recommendedName>
</protein>
<dbReference type="GO" id="GO:0005739">
    <property type="term" value="C:mitochondrion"/>
    <property type="evidence" value="ECO:0007669"/>
    <property type="project" value="TreeGrafter"/>
</dbReference>
<reference evidence="12 15" key="2">
    <citation type="submission" date="2017-09" db="EMBL/GenBank/DDBJ databases">
        <title>Extensive intraspecific genome diversity in a model arbuscular mycorrhizal fungus.</title>
        <authorList>
            <person name="Chen E.C."/>
            <person name="Morin E."/>
            <person name="Beaudet D."/>
            <person name="Noel J."/>
            <person name="Ndikumana S."/>
            <person name="Charron P."/>
            <person name="St-Onge C."/>
            <person name="Giorgi J."/>
            <person name="Grigoriev I.V."/>
            <person name="Roux C."/>
            <person name="Martin F.M."/>
            <person name="Corradi N."/>
        </authorList>
    </citation>
    <scope>NUCLEOTIDE SEQUENCE [LARGE SCALE GENOMIC DNA]</scope>
    <source>
        <strain evidence="12 15">A5</strain>
    </source>
</reference>
<evidence type="ECO:0000313" key="13">
    <source>
        <dbReference type="EMBL" id="PKC74083.1"/>
    </source>
</evidence>
<proteinExistence type="inferred from homology"/>
<keyword evidence="3 10" id="KW-0808">Transferase</keyword>
<organism evidence="11 16">
    <name type="scientific">Rhizophagus irregularis</name>
    <dbReference type="NCBI Taxonomy" id="588596"/>
    <lineage>
        <taxon>Eukaryota</taxon>
        <taxon>Fungi</taxon>
        <taxon>Fungi incertae sedis</taxon>
        <taxon>Mucoromycota</taxon>
        <taxon>Glomeromycotina</taxon>
        <taxon>Glomeromycetes</taxon>
        <taxon>Glomerales</taxon>
        <taxon>Glomeraceae</taxon>
        <taxon>Rhizophagus</taxon>
    </lineage>
</organism>
<evidence type="ECO:0000256" key="5">
    <source>
        <dbReference type="ARBA" id="ARBA00022989"/>
    </source>
</evidence>
<comment type="caution">
    <text evidence="11">The sequence shown here is derived from an EMBL/GenBank/DDBJ whole genome shotgun (WGS) entry which is preliminary data.</text>
</comment>
<evidence type="ECO:0008006" key="17">
    <source>
        <dbReference type="Google" id="ProtNLM"/>
    </source>
</evidence>
<evidence type="ECO:0000256" key="9">
    <source>
        <dbReference type="ARBA" id="ARBA00023264"/>
    </source>
</evidence>
<sequence>MASFFASRILNSRRVIFIHNLNYTRNYPLQQIKSETRIIWNKKYNICANNSHSKYSLKTNDFINSLSNARKKIFYLSFIVGNRKLSRTSVSYNEDRSDKSNLIDSKEKIIQKIKEKQSRENIWTIPNYLTFSRLIASPIIGYFILNDQYNLALIAFIYAGITDSLDGFIARKYNMRTMLGTVMDPAADKMLMTIMTITFAMKDLLPVPIAAVILGRDIGLILSSFYYRYISLPPPKTIGRYFDISIPSAEVRPTLISKVNTALQLALMGITLASPVFGWTHAKTLTVLQYTVAGTTMWSGLSYIFSKDAVRILKPPAVK</sequence>
<dbReference type="Proteomes" id="UP000232722">
    <property type="component" value="Unassembled WGS sequence"/>
</dbReference>
<keyword evidence="5" id="KW-1133">Transmembrane helix</keyword>
<dbReference type="EMBL" id="LLXH01000064">
    <property type="protein sequence ID" value="PKC74083.1"/>
    <property type="molecule type" value="Genomic_DNA"/>
</dbReference>
<evidence type="ECO:0000256" key="6">
    <source>
        <dbReference type="ARBA" id="ARBA00023098"/>
    </source>
</evidence>
<dbReference type="GO" id="GO:0016020">
    <property type="term" value="C:membrane"/>
    <property type="evidence" value="ECO:0007669"/>
    <property type="project" value="UniProtKB-SubCell"/>
</dbReference>
<gene>
    <name evidence="11" type="ORF">CHRIB12_LOCUS19512</name>
    <name evidence="13" type="ORF">RhiirA1_409691</name>
    <name evidence="12" type="ORF">RhiirA5_345629</name>
</gene>
<dbReference type="EMBL" id="LLXJ01000003">
    <property type="protein sequence ID" value="PKC17909.1"/>
    <property type="molecule type" value="Genomic_DNA"/>
</dbReference>
<dbReference type="InterPro" id="IPR000462">
    <property type="entry name" value="CDP-OH_P_trans"/>
</dbReference>
<keyword evidence="4" id="KW-0812">Transmembrane</keyword>
<dbReference type="InterPro" id="IPR048254">
    <property type="entry name" value="CDP_ALCOHOL_P_TRANSF_CS"/>
</dbReference>
<reference evidence="13 14" key="4">
    <citation type="submission" date="2017-10" db="EMBL/GenBank/DDBJ databases">
        <title>Genome analyses suggest a sexual origin of heterokaryosis in a supposedly ancient asexual fungus.</title>
        <authorList>
            <person name="Corradi N."/>
            <person name="Sedzielewska K."/>
            <person name="Noel J."/>
            <person name="Charron P."/>
            <person name="Farinelli L."/>
            <person name="Marton T."/>
            <person name="Kruger M."/>
            <person name="Pelin A."/>
            <person name="Brachmann A."/>
            <person name="Corradi N."/>
        </authorList>
    </citation>
    <scope>NUCLEOTIDE SEQUENCE [LARGE SCALE GENOMIC DNA]</scope>
    <source>
        <strain evidence="13 14">A1</strain>
    </source>
</reference>
<accession>A0A2I1DR59</accession>
<comment type="subcellular location">
    <subcellularLocation>
        <location evidence="1">Membrane</location>
        <topology evidence="1">Multi-pass membrane protein</topology>
    </subcellularLocation>
</comment>
<keyword evidence="2" id="KW-0444">Lipid biosynthesis</keyword>
<reference evidence="13 14" key="3">
    <citation type="submission" date="2017-10" db="EMBL/GenBank/DDBJ databases">
        <title>Extensive intraspecific genome diversity in a model arbuscular mycorrhizal fungus.</title>
        <authorList>
            <person name="Chen E.C.H."/>
            <person name="Morin E."/>
            <person name="Baudet D."/>
            <person name="Noel J."/>
            <person name="Ndikumana S."/>
            <person name="Charron P."/>
            <person name="St-Onge C."/>
            <person name="Giorgi J."/>
            <person name="Grigoriev I.V."/>
            <person name="Roux C."/>
            <person name="Martin F.M."/>
            <person name="Corradi N."/>
        </authorList>
    </citation>
    <scope>NUCLEOTIDE SEQUENCE [LARGE SCALE GENOMIC DNA]</scope>
    <source>
        <strain evidence="13 14">A1</strain>
    </source>
</reference>
<evidence type="ECO:0000313" key="11">
    <source>
        <dbReference type="EMBL" id="CAB5386042.1"/>
    </source>
</evidence>
<comment type="similarity">
    <text evidence="10">Belongs to the CDP-alcohol phosphatidyltransferase class-I family.</text>
</comment>
<dbReference type="Proteomes" id="UP000232688">
    <property type="component" value="Unassembled WGS sequence"/>
</dbReference>
<dbReference type="PANTHER" id="PTHR14269">
    <property type="entry name" value="CDP-DIACYLGLYCEROL--GLYCEROL-3-PHOSPHATE 3-PHOSPHATIDYLTRANSFERASE-RELATED"/>
    <property type="match status" value="1"/>
</dbReference>
<keyword evidence="6" id="KW-0443">Lipid metabolism</keyword>
<keyword evidence="9" id="KW-1208">Phospholipid metabolism</keyword>
<evidence type="ECO:0000313" key="15">
    <source>
        <dbReference type="Proteomes" id="UP000232722"/>
    </source>
</evidence>
<evidence type="ECO:0000256" key="4">
    <source>
        <dbReference type="ARBA" id="ARBA00022692"/>
    </source>
</evidence>
<evidence type="ECO:0000256" key="10">
    <source>
        <dbReference type="RuleBase" id="RU003750"/>
    </source>
</evidence>
<evidence type="ECO:0000256" key="8">
    <source>
        <dbReference type="ARBA" id="ARBA00023209"/>
    </source>
</evidence>
<dbReference type="VEuPathDB" id="FungiDB:RhiirFUN_018247"/>
<evidence type="ECO:0000313" key="16">
    <source>
        <dbReference type="Proteomes" id="UP000684084"/>
    </source>
</evidence>
<dbReference type="PANTHER" id="PTHR14269:SF60">
    <property type="entry name" value="CARDIOLIPIN SYNTHASE (CMP-FORMING)"/>
    <property type="match status" value="1"/>
</dbReference>
<evidence type="ECO:0000256" key="7">
    <source>
        <dbReference type="ARBA" id="ARBA00023136"/>
    </source>
</evidence>
<dbReference type="OrthoDB" id="10020554at2759"/>
<dbReference type="GO" id="GO:0032049">
    <property type="term" value="P:cardiolipin biosynthetic process"/>
    <property type="evidence" value="ECO:0007669"/>
    <property type="project" value="TreeGrafter"/>
</dbReference>
<dbReference type="VEuPathDB" id="FungiDB:FUN_000858"/>
<dbReference type="PROSITE" id="PS00379">
    <property type="entry name" value="CDP_ALCOHOL_P_TRANSF"/>
    <property type="match status" value="1"/>
</dbReference>
<dbReference type="Pfam" id="PF01066">
    <property type="entry name" value="CDP-OH_P_transf"/>
    <property type="match status" value="1"/>
</dbReference>
<evidence type="ECO:0000256" key="3">
    <source>
        <dbReference type="ARBA" id="ARBA00022679"/>
    </source>
</evidence>
<dbReference type="AlphaFoldDB" id="A0A2I1DR59"/>